<keyword evidence="2" id="KW-0012">Acyltransferase</keyword>
<name>A0A221MGZ5_9BACI</name>
<gene>
    <name evidence="2" type="ORF">CFK40_18870</name>
</gene>
<dbReference type="InterPro" id="IPR047801">
    <property type="entry name" value="Peptidase_C45"/>
</dbReference>
<accession>A0A221MGZ5</accession>
<dbReference type="SUPFAM" id="SSF56235">
    <property type="entry name" value="N-terminal nucleophile aminohydrolases (Ntn hydrolases)"/>
    <property type="match status" value="1"/>
</dbReference>
<evidence type="ECO:0000313" key="3">
    <source>
        <dbReference type="Proteomes" id="UP000204391"/>
    </source>
</evidence>
<proteinExistence type="predicted"/>
<dbReference type="AlphaFoldDB" id="A0A221MGZ5"/>
<dbReference type="InterPro" id="IPR005079">
    <property type="entry name" value="Peptidase_C45_hydrolase"/>
</dbReference>
<dbReference type="InterPro" id="IPR047794">
    <property type="entry name" value="C45_proenzyme-like"/>
</dbReference>
<dbReference type="Pfam" id="PF03417">
    <property type="entry name" value="AAT"/>
    <property type="match status" value="1"/>
</dbReference>
<sequence>MKKIYSDILQFRGSHYDFGIKQGEELKDSLTIKNRRKQWKTRKARFIIDEKSVKEALAPYAPAMWDELVGLRDALEWPMDEVLKEFGGYRLEYVRSGCSIFTSNDYMIRNYDYHPRTYEGRFMIYQPTDGGYAVIGPSQRITGRMDGMNEKGLIMGYNFMHRKKPGDGFICNMIGRIILERCATVKEAVSMLKEIPHRHSFSYTVLDKNEETFVVEATPRGVEAYQSNVCTNHFDVLKHENRHHLDDSYKRMNAINAQKGNVSNGYEAFRMMNDMDKGVFSSDYRNWSGTIHTSGYFSKERKVWFALGGDREPVVFDFAKWLAGEKIYTKRIMGEVDTDLPFAHMD</sequence>
<dbReference type="EMBL" id="CP022437">
    <property type="protein sequence ID" value="ASN06926.1"/>
    <property type="molecule type" value="Genomic_DNA"/>
</dbReference>
<dbReference type="GO" id="GO:0016746">
    <property type="term" value="F:acyltransferase activity"/>
    <property type="evidence" value="ECO:0007669"/>
    <property type="project" value="UniProtKB-KW"/>
</dbReference>
<dbReference type="Gene3D" id="3.60.60.10">
    <property type="entry name" value="Penicillin V Acylase, Chain A"/>
    <property type="match status" value="1"/>
</dbReference>
<dbReference type="PANTHER" id="PTHR34180:SF1">
    <property type="entry name" value="BETA-ALANYL-DOPAMINE_CARCININE HYDROLASE"/>
    <property type="match status" value="1"/>
</dbReference>
<reference evidence="2 3" key="1">
    <citation type="journal article" date="2003" name="Int. J. Syst. Evol. Microbiol.">
        <title>Virgibacillus carmonensis sp. nov., Virgibacillus necropolis sp. nov. and Virgibacillus picturae sp. nov., three novel species isolated from deteriorated mural paintings, transfer of the species of the genus salibacillus to Virgibacillus, as Virgibacillus marismortui comb. nov. and Virgibacillus salexigens comb. nov., and emended description of the genus Virgibacillus.</title>
        <authorList>
            <person name="Heyrman J."/>
            <person name="Logan N.A."/>
            <person name="Busse H.J."/>
            <person name="Balcaen A."/>
            <person name="Lebbe L."/>
            <person name="Rodriguez-Diaz M."/>
            <person name="Swings J."/>
            <person name="De Vos P."/>
        </authorList>
    </citation>
    <scope>NUCLEOTIDE SEQUENCE [LARGE SCALE GENOMIC DNA]</scope>
    <source>
        <strain evidence="2 3">LMG 19488</strain>
    </source>
</reference>
<keyword evidence="3" id="KW-1185">Reference proteome</keyword>
<protein>
    <submittedName>
        <fullName evidence="2">Acyl-CoA--6-aminopenicillanic acid acyltransferase</fullName>
    </submittedName>
</protein>
<evidence type="ECO:0000313" key="2">
    <source>
        <dbReference type="EMBL" id="ASN06926.1"/>
    </source>
</evidence>
<evidence type="ECO:0000259" key="1">
    <source>
        <dbReference type="Pfam" id="PF03417"/>
    </source>
</evidence>
<dbReference type="OrthoDB" id="8617387at2"/>
<dbReference type="InterPro" id="IPR029055">
    <property type="entry name" value="Ntn_hydrolases_N"/>
</dbReference>
<organism evidence="2 3">
    <name type="scientific">Virgibacillus necropolis</name>
    <dbReference type="NCBI Taxonomy" id="163877"/>
    <lineage>
        <taxon>Bacteria</taxon>
        <taxon>Bacillati</taxon>
        <taxon>Bacillota</taxon>
        <taxon>Bacilli</taxon>
        <taxon>Bacillales</taxon>
        <taxon>Bacillaceae</taxon>
        <taxon>Virgibacillus</taxon>
    </lineage>
</organism>
<dbReference type="Proteomes" id="UP000204391">
    <property type="component" value="Chromosome"/>
</dbReference>
<keyword evidence="2" id="KW-0808">Transferase</keyword>
<dbReference type="RefSeq" id="WP_089533921.1">
    <property type="nucleotide sequence ID" value="NZ_CP022437.1"/>
</dbReference>
<dbReference type="NCBIfam" id="NF040521">
    <property type="entry name" value="C45_proenzyme"/>
    <property type="match status" value="1"/>
</dbReference>
<dbReference type="PANTHER" id="PTHR34180">
    <property type="entry name" value="PEPTIDASE C45"/>
    <property type="match status" value="1"/>
</dbReference>
<dbReference type="CDD" id="cd01935">
    <property type="entry name" value="Ntn_CGH_like"/>
    <property type="match status" value="1"/>
</dbReference>
<dbReference type="KEGG" id="vne:CFK40_18870"/>
<feature type="domain" description="Peptidase C45 hydrolase" evidence="1">
    <location>
        <begin position="104"/>
        <end position="311"/>
    </location>
</feature>